<accession>A0A250IAK0</accession>
<organism evidence="2 3">
    <name type="scientific">Melittangium boletus DSM 14713</name>
    <dbReference type="NCBI Taxonomy" id="1294270"/>
    <lineage>
        <taxon>Bacteria</taxon>
        <taxon>Pseudomonadati</taxon>
        <taxon>Myxococcota</taxon>
        <taxon>Myxococcia</taxon>
        <taxon>Myxococcales</taxon>
        <taxon>Cystobacterineae</taxon>
        <taxon>Archangiaceae</taxon>
        <taxon>Melittangium</taxon>
    </lineage>
</organism>
<feature type="domain" description="SHS2" evidence="1">
    <location>
        <begin position="7"/>
        <end position="180"/>
    </location>
</feature>
<dbReference type="EMBL" id="CP022163">
    <property type="protein sequence ID" value="ATB27986.1"/>
    <property type="molecule type" value="Genomic_DNA"/>
</dbReference>
<dbReference type="PANTHER" id="PTHR32432">
    <property type="entry name" value="CELL DIVISION PROTEIN FTSA-RELATED"/>
    <property type="match status" value="1"/>
</dbReference>
<dbReference type="GO" id="GO:0051301">
    <property type="term" value="P:cell division"/>
    <property type="evidence" value="ECO:0007669"/>
    <property type="project" value="InterPro"/>
</dbReference>
<dbReference type="Proteomes" id="UP000217289">
    <property type="component" value="Chromosome"/>
</dbReference>
<dbReference type="RefSeq" id="WP_095976716.1">
    <property type="nucleotide sequence ID" value="NZ_CP022163.1"/>
</dbReference>
<evidence type="ECO:0000259" key="1">
    <source>
        <dbReference type="SMART" id="SM00842"/>
    </source>
</evidence>
<dbReference type="NCBIfam" id="TIGR01175">
    <property type="entry name" value="pilM"/>
    <property type="match status" value="1"/>
</dbReference>
<dbReference type="InterPro" id="IPR050696">
    <property type="entry name" value="FtsA/MreB"/>
</dbReference>
<dbReference type="PIRSF" id="PIRSF019169">
    <property type="entry name" value="PilM"/>
    <property type="match status" value="1"/>
</dbReference>
<dbReference type="KEGG" id="mbd:MEBOL_001431"/>
<sequence>MAKGKLALGLDIGSTSVKMILLKEQRKRGQVNYALQSFGMKPLPPEAIVDGALMNSTAIVQALQELLTELKIKSKDVAIGVSGHSVIIKKIQMPRMSQEELEESIQWEAEQYIPFDVKDVNIDTQILDAGGNDATGQMDVLLVAAKKDMINDYTTVVSESGLQPVVVDVDAFAVQNMFAANYDVPDKETVVLINAGASVVNINIISNGITVFTRDVTIGGNQFTEEIQKQLNVSYEEAETLKIGGTSSDADAVVPQEVERVLLSVAEQVAGEIQRSLDFYAGTAVDANFTKVYLSGGTAKIPALFKTIETRVGVPVEILNPFRKIDVDNRKFDPAFIMEVAPMAAVAVGLALRRPGDKVG</sequence>
<dbReference type="AlphaFoldDB" id="A0A250IAK0"/>
<keyword evidence="3" id="KW-1185">Reference proteome</keyword>
<protein>
    <submittedName>
        <fullName evidence="2">Type IV pilus biogenesis protein PilM</fullName>
    </submittedName>
</protein>
<proteinExistence type="predicted"/>
<dbReference type="OrthoDB" id="9773403at2"/>
<dbReference type="SUPFAM" id="SSF53067">
    <property type="entry name" value="Actin-like ATPase domain"/>
    <property type="match status" value="2"/>
</dbReference>
<dbReference type="InterPro" id="IPR043129">
    <property type="entry name" value="ATPase_NBD"/>
</dbReference>
<name>A0A250IAK0_9BACT</name>
<gene>
    <name evidence="2" type="ORF">MEBOL_001431</name>
</gene>
<dbReference type="SMART" id="SM00842">
    <property type="entry name" value="FtsA"/>
    <property type="match status" value="1"/>
</dbReference>
<dbReference type="Gene3D" id="3.30.1490.300">
    <property type="match status" value="1"/>
</dbReference>
<dbReference type="Pfam" id="PF11104">
    <property type="entry name" value="PilM_2"/>
    <property type="match status" value="1"/>
</dbReference>
<dbReference type="PANTHER" id="PTHR32432:SF3">
    <property type="entry name" value="ETHANOLAMINE UTILIZATION PROTEIN EUTJ"/>
    <property type="match status" value="1"/>
</dbReference>
<dbReference type="InterPro" id="IPR005883">
    <property type="entry name" value="PilM"/>
</dbReference>
<evidence type="ECO:0000313" key="2">
    <source>
        <dbReference type="EMBL" id="ATB27986.1"/>
    </source>
</evidence>
<evidence type="ECO:0000313" key="3">
    <source>
        <dbReference type="Proteomes" id="UP000217289"/>
    </source>
</evidence>
<reference evidence="2 3" key="1">
    <citation type="submission" date="2017-06" db="EMBL/GenBank/DDBJ databases">
        <authorList>
            <person name="Kim H.J."/>
            <person name="Triplett B.A."/>
        </authorList>
    </citation>
    <scope>NUCLEOTIDE SEQUENCE [LARGE SCALE GENOMIC DNA]</scope>
    <source>
        <strain evidence="2 3">DSM 14713</strain>
    </source>
</reference>
<dbReference type="InterPro" id="IPR003494">
    <property type="entry name" value="SHS2_FtsA"/>
</dbReference>
<dbReference type="Gene3D" id="3.30.420.40">
    <property type="match status" value="2"/>
</dbReference>
<dbReference type="CDD" id="cd24049">
    <property type="entry name" value="ASKHA_NBD_PilM"/>
    <property type="match status" value="1"/>
</dbReference>